<dbReference type="InterPro" id="IPR003660">
    <property type="entry name" value="HAMP_dom"/>
</dbReference>
<dbReference type="InterPro" id="IPR004358">
    <property type="entry name" value="Sig_transdc_His_kin-like_C"/>
</dbReference>
<dbReference type="GO" id="GO:0000155">
    <property type="term" value="F:phosphorelay sensor kinase activity"/>
    <property type="evidence" value="ECO:0007669"/>
    <property type="project" value="InterPro"/>
</dbReference>
<evidence type="ECO:0000259" key="12">
    <source>
        <dbReference type="PROSITE" id="PS50109"/>
    </source>
</evidence>
<dbReference type="InterPro" id="IPR036890">
    <property type="entry name" value="HATPase_C_sf"/>
</dbReference>
<organism evidence="14 15">
    <name type="scientific">Puniceispirillum marinum (strain IMCC1322)</name>
    <dbReference type="NCBI Taxonomy" id="488538"/>
    <lineage>
        <taxon>Bacteria</taxon>
        <taxon>Pseudomonadati</taxon>
        <taxon>Pseudomonadota</taxon>
        <taxon>Alphaproteobacteria</taxon>
        <taxon>Candidatus Puniceispirillales</taxon>
        <taxon>Candidatus Puniceispirillaceae</taxon>
        <taxon>Candidatus Puniceispirillum</taxon>
    </lineage>
</organism>
<dbReference type="Gene3D" id="6.10.340.10">
    <property type="match status" value="1"/>
</dbReference>
<reference evidence="14 15" key="1">
    <citation type="journal article" date="2010" name="J. Bacteriol.">
        <title>Complete genome sequence of "Candidatus Puniceispirillum marinum" IMCC1322, a representative of the SAR116 clade in the Alphaproteobacteria.</title>
        <authorList>
            <person name="Oh H.M."/>
            <person name="Kwon K.K."/>
            <person name="Kang I."/>
            <person name="Kang S.G."/>
            <person name="Lee J.H."/>
            <person name="Kim S.J."/>
            <person name="Cho J.C."/>
        </authorList>
    </citation>
    <scope>NUCLEOTIDE SEQUENCE [LARGE SCALE GENOMIC DNA]</scope>
    <source>
        <strain evidence="14 15">IMCC1322</strain>
    </source>
</reference>
<dbReference type="InterPro" id="IPR005467">
    <property type="entry name" value="His_kinase_dom"/>
</dbReference>
<accession>D5BTB2</accession>
<dbReference type="PROSITE" id="PS50885">
    <property type="entry name" value="HAMP"/>
    <property type="match status" value="1"/>
</dbReference>
<keyword evidence="7 14" id="KW-0418">Kinase</keyword>
<dbReference type="Gene3D" id="1.10.287.130">
    <property type="match status" value="1"/>
</dbReference>
<dbReference type="PRINTS" id="PR00344">
    <property type="entry name" value="BCTRLSENSOR"/>
</dbReference>
<dbReference type="SUPFAM" id="SSF47384">
    <property type="entry name" value="Homodimeric domain of signal transducing histidine kinase"/>
    <property type="match status" value="1"/>
</dbReference>
<gene>
    <name evidence="14" type="ordered locus">SAR116_1266</name>
</gene>
<evidence type="ECO:0000256" key="7">
    <source>
        <dbReference type="ARBA" id="ARBA00022777"/>
    </source>
</evidence>
<dbReference type="EC" id="2.7.13.3" evidence="3"/>
<evidence type="ECO:0000256" key="2">
    <source>
        <dbReference type="ARBA" id="ARBA00004370"/>
    </source>
</evidence>
<keyword evidence="8 11" id="KW-1133">Transmembrane helix</keyword>
<protein>
    <recommendedName>
        <fullName evidence="3">histidine kinase</fullName>
        <ecNumber evidence="3">2.7.13.3</ecNumber>
    </recommendedName>
</protein>
<dbReference type="InterPro" id="IPR003661">
    <property type="entry name" value="HisK_dim/P_dom"/>
</dbReference>
<evidence type="ECO:0000256" key="8">
    <source>
        <dbReference type="ARBA" id="ARBA00022989"/>
    </source>
</evidence>
<dbReference type="RefSeq" id="WP_013046136.1">
    <property type="nucleotide sequence ID" value="NC_014010.1"/>
</dbReference>
<dbReference type="InterPro" id="IPR036097">
    <property type="entry name" value="HisK_dim/P_sf"/>
</dbReference>
<evidence type="ECO:0000256" key="11">
    <source>
        <dbReference type="SAM" id="Phobius"/>
    </source>
</evidence>
<evidence type="ECO:0000256" key="6">
    <source>
        <dbReference type="ARBA" id="ARBA00022692"/>
    </source>
</evidence>
<dbReference type="SUPFAM" id="SSF158472">
    <property type="entry name" value="HAMP domain-like"/>
    <property type="match status" value="1"/>
</dbReference>
<dbReference type="HOGENOM" id="CLU_000445_89_6_5"/>
<keyword evidence="4" id="KW-0597">Phosphoprotein</keyword>
<keyword evidence="5 14" id="KW-0808">Transferase</keyword>
<dbReference type="OrthoDB" id="9805942at2"/>
<dbReference type="CDD" id="cd06225">
    <property type="entry name" value="HAMP"/>
    <property type="match status" value="1"/>
</dbReference>
<dbReference type="Gene3D" id="3.30.565.10">
    <property type="entry name" value="Histidine kinase-like ATPase, C-terminal domain"/>
    <property type="match status" value="1"/>
</dbReference>
<evidence type="ECO:0000256" key="10">
    <source>
        <dbReference type="ARBA" id="ARBA00023136"/>
    </source>
</evidence>
<dbReference type="Pfam" id="PF00672">
    <property type="entry name" value="HAMP"/>
    <property type="match status" value="1"/>
</dbReference>
<evidence type="ECO:0000256" key="3">
    <source>
        <dbReference type="ARBA" id="ARBA00012438"/>
    </source>
</evidence>
<dbReference type="Pfam" id="PF00512">
    <property type="entry name" value="HisKA"/>
    <property type="match status" value="1"/>
</dbReference>
<dbReference type="EMBL" id="CP001751">
    <property type="protein sequence ID" value="ADE39509.1"/>
    <property type="molecule type" value="Genomic_DNA"/>
</dbReference>
<dbReference type="SMART" id="SM00387">
    <property type="entry name" value="HATPase_c"/>
    <property type="match status" value="1"/>
</dbReference>
<dbReference type="eggNOG" id="COG2205">
    <property type="taxonomic scope" value="Bacteria"/>
</dbReference>
<dbReference type="SMART" id="SM00388">
    <property type="entry name" value="HisKA"/>
    <property type="match status" value="1"/>
</dbReference>
<dbReference type="KEGG" id="apb:SAR116_1266"/>
<dbReference type="GO" id="GO:0005886">
    <property type="term" value="C:plasma membrane"/>
    <property type="evidence" value="ECO:0007669"/>
    <property type="project" value="TreeGrafter"/>
</dbReference>
<dbReference type="InterPro" id="IPR025919">
    <property type="entry name" value="Stimulus_sens_dom"/>
</dbReference>
<dbReference type="PROSITE" id="PS50109">
    <property type="entry name" value="HIS_KIN"/>
    <property type="match status" value="1"/>
</dbReference>
<feature type="domain" description="HAMP" evidence="13">
    <location>
        <begin position="265"/>
        <end position="320"/>
    </location>
</feature>
<dbReference type="InterPro" id="IPR003594">
    <property type="entry name" value="HATPase_dom"/>
</dbReference>
<proteinExistence type="predicted"/>
<dbReference type="Proteomes" id="UP000007460">
    <property type="component" value="Chromosome"/>
</dbReference>
<evidence type="ECO:0000256" key="9">
    <source>
        <dbReference type="ARBA" id="ARBA00023012"/>
    </source>
</evidence>
<comment type="subcellular location">
    <subcellularLocation>
        <location evidence="2">Membrane</location>
    </subcellularLocation>
</comment>
<keyword evidence="6 11" id="KW-0812">Transmembrane</keyword>
<dbReference type="PANTHER" id="PTHR45436">
    <property type="entry name" value="SENSOR HISTIDINE KINASE YKOH"/>
    <property type="match status" value="1"/>
</dbReference>
<dbReference type="InterPro" id="IPR050428">
    <property type="entry name" value="TCS_sensor_his_kinase"/>
</dbReference>
<evidence type="ECO:0000256" key="1">
    <source>
        <dbReference type="ARBA" id="ARBA00000085"/>
    </source>
</evidence>
<dbReference type="SMART" id="SM00304">
    <property type="entry name" value="HAMP"/>
    <property type="match status" value="1"/>
</dbReference>
<feature type="transmembrane region" description="Helical" evidence="11">
    <location>
        <begin position="32"/>
        <end position="50"/>
    </location>
</feature>
<dbReference type="Pfam" id="PF02518">
    <property type="entry name" value="HATPase_c"/>
    <property type="match status" value="1"/>
</dbReference>
<dbReference type="CDD" id="cd00082">
    <property type="entry name" value="HisKA"/>
    <property type="match status" value="1"/>
</dbReference>
<dbReference type="STRING" id="488538.SAR116_1266"/>
<keyword evidence="10 11" id="KW-0472">Membrane</keyword>
<dbReference type="SUPFAM" id="SSF55874">
    <property type="entry name" value="ATPase domain of HSP90 chaperone/DNA topoisomerase II/histidine kinase"/>
    <property type="match status" value="1"/>
</dbReference>
<evidence type="ECO:0000256" key="4">
    <source>
        <dbReference type="ARBA" id="ARBA00022553"/>
    </source>
</evidence>
<sequence>MNSIIGLTKKCVERLGELCLAPFRMSRLSARIMAIMLFPLAVFLVGLLSIDQYRTTLIMSEFTALERQGFTLARSLALAEAELDVGIARRKLSRRTMNHLIPLVGFGSELRARVFQPDGALLADTIRRGSARVQTNLRRRDGIPWRIKMKRQIHHMMTHVTAMMNNSSALPRYAEQVKQHAGHYREVQSALRGEPMRMLRLDRRSNLVLSVAVPIQDVRLVRGALLVSIGGGKIEKELADVHIVFLELFIAVLLVTIGLSVYLARSITTPITQLANAAENLRRSSNLSARLQRLPERKDEIGQLSESFIDLTDELQKRMQATAGFAADVAHELKNPLSSLRSAAETISRISDPVQQQKLMNVILQDVERLNRLITDISQASRVDTEIADEQGREIDIIELVENFVQMRRQSFADHRIHLDLDDEPLMTRIHEGRIVQVIDNILANAVSFSPPKGEIFITVKPVASNKVAITIRDQGQGIPENRLEAVFARFYSERPSGEVFGEHSGLGLSIARQIAEAHSGTLTAKNSDKGGACFTLTLPLV</sequence>
<dbReference type="AlphaFoldDB" id="D5BTB2"/>
<feature type="domain" description="Histidine kinase" evidence="12">
    <location>
        <begin position="328"/>
        <end position="542"/>
    </location>
</feature>
<evidence type="ECO:0000313" key="15">
    <source>
        <dbReference type="Proteomes" id="UP000007460"/>
    </source>
</evidence>
<keyword evidence="9" id="KW-0902">Two-component regulatory system</keyword>
<feature type="transmembrane region" description="Helical" evidence="11">
    <location>
        <begin position="243"/>
        <end position="264"/>
    </location>
</feature>
<evidence type="ECO:0000313" key="14">
    <source>
        <dbReference type="EMBL" id="ADE39509.1"/>
    </source>
</evidence>
<evidence type="ECO:0000259" key="13">
    <source>
        <dbReference type="PROSITE" id="PS50885"/>
    </source>
</evidence>
<dbReference type="Pfam" id="PF13756">
    <property type="entry name" value="Stimulus_sens_1"/>
    <property type="match status" value="1"/>
</dbReference>
<comment type="catalytic activity">
    <reaction evidence="1">
        <text>ATP + protein L-histidine = ADP + protein N-phospho-L-histidine.</text>
        <dbReference type="EC" id="2.7.13.3"/>
    </reaction>
</comment>
<name>D5BTB2_PUNMI</name>
<keyword evidence="15" id="KW-1185">Reference proteome</keyword>
<dbReference type="PANTHER" id="PTHR45436:SF5">
    <property type="entry name" value="SENSOR HISTIDINE KINASE TRCS"/>
    <property type="match status" value="1"/>
</dbReference>
<evidence type="ECO:0000256" key="5">
    <source>
        <dbReference type="ARBA" id="ARBA00022679"/>
    </source>
</evidence>